<dbReference type="PANTHER" id="PTHR19315">
    <property type="entry name" value="ER MEMBRANE PROTEIN COMPLEX SUBUNIT 4"/>
    <property type="match status" value="1"/>
</dbReference>
<keyword evidence="7 8" id="KW-0472">Membrane</keyword>
<comment type="similarity">
    <text evidence="2 8">Belongs to the EMC4 family.</text>
</comment>
<keyword evidence="4 10" id="KW-0812">Transmembrane</keyword>
<evidence type="ECO:0000256" key="2">
    <source>
        <dbReference type="ARBA" id="ARBA00007715"/>
    </source>
</evidence>
<evidence type="ECO:0000256" key="10">
    <source>
        <dbReference type="SAM" id="Phobius"/>
    </source>
</evidence>
<dbReference type="RefSeq" id="XP_019025077.1">
    <property type="nucleotide sequence ID" value="XM_019167524.1"/>
</dbReference>
<sequence>MSSSAQISKTAVNSLSSKASTANVANPPGYVATPAPSSKANKNAVATKQSTEDRDTLKVKKAWEIALAPAKNVPMQAFMMYMSGSSLQIFSLMMAFMLFKNPVTALSNTANTFLPLESEQLKKDGRLWLPKVCFVVMQVLMMGLGVYKCWTMGLLPTSGSDRLVWAERRTSDLLSVFAS</sequence>
<dbReference type="InterPro" id="IPR009445">
    <property type="entry name" value="TMEM85/Emc4"/>
</dbReference>
<comment type="subcellular location">
    <subcellularLocation>
        <location evidence="1">Endoplasmic reticulum membrane</location>
        <topology evidence="1">Multi-pass membrane protein</topology>
    </subcellularLocation>
</comment>
<feature type="transmembrane region" description="Helical" evidence="10">
    <location>
        <begin position="128"/>
        <end position="147"/>
    </location>
</feature>
<feature type="region of interest" description="Disordered" evidence="9">
    <location>
        <begin position="1"/>
        <end position="53"/>
    </location>
</feature>
<dbReference type="OMA" id="QQTFKVI"/>
<dbReference type="AlphaFoldDB" id="A0A0E9NMD6"/>
<keyword evidence="12" id="KW-1185">Reference proteome</keyword>
<organism evidence="11 12">
    <name type="scientific">Saitoella complicata (strain BCRC 22490 / CBS 7301 / JCM 7358 / NBRC 10748 / NRRL Y-17804)</name>
    <dbReference type="NCBI Taxonomy" id="698492"/>
    <lineage>
        <taxon>Eukaryota</taxon>
        <taxon>Fungi</taxon>
        <taxon>Dikarya</taxon>
        <taxon>Ascomycota</taxon>
        <taxon>Taphrinomycotina</taxon>
        <taxon>Taphrinomycotina incertae sedis</taxon>
        <taxon>Saitoella</taxon>
    </lineage>
</organism>
<comment type="caution">
    <text evidence="11">The sequence shown here is derived from an EMBL/GenBank/DDBJ whole genome shotgun (WGS) entry which is preliminary data.</text>
</comment>
<dbReference type="STRING" id="698492.A0A0E9NMD6"/>
<reference evidence="11 12" key="2">
    <citation type="journal article" date="2014" name="J. Gen. Appl. Microbiol.">
        <title>The early diverging ascomycetous budding yeast Saitoella complicata has three histone deacetylases belonging to the Clr6, Hos2, and Rpd3 lineages.</title>
        <authorList>
            <person name="Nishida H."/>
            <person name="Matsumoto T."/>
            <person name="Kondo S."/>
            <person name="Hamamoto M."/>
            <person name="Yoshikawa H."/>
        </authorList>
    </citation>
    <scope>NUCLEOTIDE SEQUENCE [LARGE SCALE GENOMIC DNA]</scope>
    <source>
        <strain evidence="11 12">NRRL Y-17804</strain>
    </source>
</reference>
<dbReference type="Proteomes" id="UP000033140">
    <property type="component" value="Unassembled WGS sequence"/>
</dbReference>
<evidence type="ECO:0000256" key="7">
    <source>
        <dbReference type="ARBA" id="ARBA00023136"/>
    </source>
</evidence>
<name>A0A0E9NMD6_SAICN</name>
<evidence type="ECO:0000256" key="8">
    <source>
        <dbReference type="PIRNR" id="PIRNR017207"/>
    </source>
</evidence>
<evidence type="ECO:0000256" key="5">
    <source>
        <dbReference type="ARBA" id="ARBA00022824"/>
    </source>
</evidence>
<keyword evidence="6 10" id="KW-1133">Transmembrane helix</keyword>
<proteinExistence type="inferred from homology"/>
<reference evidence="11 12" key="3">
    <citation type="journal article" date="2015" name="Genome Announc.">
        <title>Draft Genome Sequence of the Archiascomycetous Yeast Saitoella complicata.</title>
        <authorList>
            <person name="Yamauchi K."/>
            <person name="Kondo S."/>
            <person name="Hamamoto M."/>
            <person name="Takahashi Y."/>
            <person name="Ogura Y."/>
            <person name="Hayashi T."/>
            <person name="Nishida H."/>
        </authorList>
    </citation>
    <scope>NUCLEOTIDE SEQUENCE [LARGE SCALE GENOMIC DNA]</scope>
    <source>
        <strain evidence="11 12">NRRL Y-17804</strain>
    </source>
</reference>
<evidence type="ECO:0000256" key="4">
    <source>
        <dbReference type="ARBA" id="ARBA00022692"/>
    </source>
</evidence>
<protein>
    <recommendedName>
        <fullName evidence="3 8">ER membrane protein complex subunit 4</fullName>
    </recommendedName>
</protein>
<feature type="compositionally biased region" description="Polar residues" evidence="9">
    <location>
        <begin position="1"/>
        <end position="24"/>
    </location>
</feature>
<evidence type="ECO:0000256" key="9">
    <source>
        <dbReference type="SAM" id="MobiDB-lite"/>
    </source>
</evidence>
<keyword evidence="5" id="KW-0256">Endoplasmic reticulum</keyword>
<gene>
    <name evidence="11" type="ORF">G7K_5112-t1</name>
</gene>
<dbReference type="EMBL" id="BACD03000039">
    <property type="protein sequence ID" value="GAO50999.1"/>
    <property type="molecule type" value="Genomic_DNA"/>
</dbReference>
<evidence type="ECO:0000313" key="11">
    <source>
        <dbReference type="EMBL" id="GAO50999.1"/>
    </source>
</evidence>
<feature type="transmembrane region" description="Helical" evidence="10">
    <location>
        <begin position="78"/>
        <end position="99"/>
    </location>
</feature>
<dbReference type="Pfam" id="PF06417">
    <property type="entry name" value="EMC4"/>
    <property type="match status" value="1"/>
</dbReference>
<feature type="compositionally biased region" description="Polar residues" evidence="9">
    <location>
        <begin position="35"/>
        <end position="49"/>
    </location>
</feature>
<dbReference type="GO" id="GO:0005789">
    <property type="term" value="C:endoplasmic reticulum membrane"/>
    <property type="evidence" value="ECO:0007669"/>
    <property type="project" value="UniProtKB-SubCell"/>
</dbReference>
<evidence type="ECO:0000256" key="1">
    <source>
        <dbReference type="ARBA" id="ARBA00004477"/>
    </source>
</evidence>
<dbReference type="OrthoDB" id="369569at2759"/>
<accession>A0A0E9NMD6</accession>
<evidence type="ECO:0000313" key="12">
    <source>
        <dbReference type="Proteomes" id="UP000033140"/>
    </source>
</evidence>
<reference evidence="11 12" key="1">
    <citation type="journal article" date="2011" name="J. Gen. Appl. Microbiol.">
        <title>Draft genome sequencing of the enigmatic yeast Saitoella complicata.</title>
        <authorList>
            <person name="Nishida H."/>
            <person name="Hamamoto M."/>
            <person name="Sugiyama J."/>
        </authorList>
    </citation>
    <scope>NUCLEOTIDE SEQUENCE [LARGE SCALE GENOMIC DNA]</scope>
    <source>
        <strain evidence="11 12">NRRL Y-17804</strain>
    </source>
</reference>
<dbReference type="PIRSF" id="PIRSF017207">
    <property type="entry name" value="UCP017207_TM-p85"/>
    <property type="match status" value="1"/>
</dbReference>
<evidence type="ECO:0000256" key="3">
    <source>
        <dbReference type="ARBA" id="ARBA00020820"/>
    </source>
</evidence>
<evidence type="ECO:0000256" key="6">
    <source>
        <dbReference type="ARBA" id="ARBA00022989"/>
    </source>
</evidence>